<dbReference type="EMBL" id="MDGQ01000005">
    <property type="protein sequence ID" value="OEK04180.1"/>
    <property type="molecule type" value="Genomic_DNA"/>
</dbReference>
<dbReference type="Pfam" id="PF12704">
    <property type="entry name" value="MacB_PCD"/>
    <property type="match status" value="1"/>
</dbReference>
<dbReference type="GO" id="GO:0022857">
    <property type="term" value="F:transmembrane transporter activity"/>
    <property type="evidence" value="ECO:0007669"/>
    <property type="project" value="TreeGrafter"/>
</dbReference>
<feature type="transmembrane region" description="Helical" evidence="6">
    <location>
        <begin position="389"/>
        <end position="408"/>
    </location>
</feature>
<evidence type="ECO:0000259" key="8">
    <source>
        <dbReference type="Pfam" id="PF12704"/>
    </source>
</evidence>
<feature type="transmembrane region" description="Helical" evidence="6">
    <location>
        <begin position="684"/>
        <end position="705"/>
    </location>
</feature>
<name>A0A1E5SYI1_9BACT</name>
<evidence type="ECO:0000313" key="9">
    <source>
        <dbReference type="EMBL" id="OEK04180.1"/>
    </source>
</evidence>
<dbReference type="AlphaFoldDB" id="A0A1E5SYI1"/>
<feature type="transmembrane region" description="Helical" evidence="6">
    <location>
        <begin position="737"/>
        <end position="756"/>
    </location>
</feature>
<proteinExistence type="predicted"/>
<dbReference type="InterPro" id="IPR050250">
    <property type="entry name" value="Macrolide_Exporter_MacB"/>
</dbReference>
<feature type="transmembrane region" description="Helical" evidence="6">
    <location>
        <begin position="771"/>
        <end position="791"/>
    </location>
</feature>
<feature type="transmembrane region" description="Helical" evidence="6">
    <location>
        <begin position="297"/>
        <end position="323"/>
    </location>
</feature>
<evidence type="ECO:0000259" key="7">
    <source>
        <dbReference type="Pfam" id="PF02687"/>
    </source>
</evidence>
<reference evidence="9 10" key="1">
    <citation type="submission" date="2016-08" db="EMBL/GenBank/DDBJ databases">
        <title>Draft genome of Fabibacter sp. strain SK-8.</title>
        <authorList>
            <person name="Wong S.-K."/>
            <person name="Hamasaki K."/>
            <person name="Yoshizawa S."/>
        </authorList>
    </citation>
    <scope>NUCLEOTIDE SEQUENCE [LARGE SCALE GENOMIC DNA]</scope>
    <source>
        <strain evidence="9 10">SK-8</strain>
    </source>
</reference>
<evidence type="ECO:0000256" key="3">
    <source>
        <dbReference type="ARBA" id="ARBA00022692"/>
    </source>
</evidence>
<gene>
    <name evidence="9" type="ORF">BFP71_11900</name>
</gene>
<feature type="transmembrane region" description="Helical" evidence="6">
    <location>
        <begin position="21"/>
        <end position="43"/>
    </location>
</feature>
<comment type="subcellular location">
    <subcellularLocation>
        <location evidence="1">Cell membrane</location>
        <topology evidence="1">Multi-pass membrane protein</topology>
    </subcellularLocation>
</comment>
<keyword evidence="3 6" id="KW-0812">Transmembrane</keyword>
<evidence type="ECO:0000313" key="10">
    <source>
        <dbReference type="Proteomes" id="UP000095552"/>
    </source>
</evidence>
<dbReference type="OrthoDB" id="5933722at2"/>
<evidence type="ECO:0000256" key="5">
    <source>
        <dbReference type="ARBA" id="ARBA00023136"/>
    </source>
</evidence>
<evidence type="ECO:0008006" key="11">
    <source>
        <dbReference type="Google" id="ProtNLM"/>
    </source>
</evidence>
<sequence>MLKNYFITAIRNLLRNRSFTIINIFGLALGISAALVLFKIVLFEKSFDSFFIKSDRIYRFVKRVENPNLVELEAGIPNPFAKAFKTDYPDLGIPVRTFYIGENQISVKKRNGDWTHFEQSEGISFTDPDYFKVFDYEWIIGDPNTALDKPKSIVITASIAKKYFGLADEKSFDLILGEEIKLNNELTTFVTGVIADPPKNLSLPFELFIEYEAIETIFDFYQPDSWTSTSSNANVYFLANENVSSKEIETVLPAMSEKYIPATENSTAFNIQALKDIHFQPEYNTYGSSAESPQTNIFRVAIALFLVLTACINFVNLSTALAIKRSKEVGIRKVLGGYKGQLILQFLGETFIITVVAVTLSMGIAELVMTNFESVIGNRLSLNLFGDPQLLLLTCLIIVGVTLFAGLYPSLVLSRLKPVAVLRSKGQSSLSGNINTRRGLVVFQFFISQVLVICTLVVIAQMRYFSQQDLGFRQSSIMTFQLPSNEESKLNPLRDELLRFPGVEMVSYNYASPLSESNIGSTFNYAPLGLSENFDVAFKVIDDNYLDLFEIELLAGRDIKKNDTLTEALVSTDILKLMEIDDPQDAIGLDIETGFANDKKIVGVFKAFHNKDLREKIDPMIMVRFPGYFYEGAVKYEVSDAQFTNLMKTVENAWSAQYPEILFDYNLVTEDIMTNYEEEADTMVIFQVFSGIAIMIGCLGLYGLVSFMASQKKKEIGIRKVLGASVQQILGIFSKELIVLILIAFAIAAPVGYYFMNDWLTGFEYRIEMNIGVFALAIGFTLIIGIVTTGIRSIQAAQSNPVDSLRSE</sequence>
<dbReference type="RefSeq" id="WP_069835685.1">
    <property type="nucleotide sequence ID" value="NZ_MDGQ01000005.1"/>
</dbReference>
<protein>
    <recommendedName>
        <fullName evidence="11">ABC transporter permease</fullName>
    </recommendedName>
</protein>
<feature type="domain" description="MacB-like periplasmic core" evidence="8">
    <location>
        <begin position="20"/>
        <end position="249"/>
    </location>
</feature>
<dbReference type="InterPro" id="IPR025857">
    <property type="entry name" value="MacB_PCD"/>
</dbReference>
<dbReference type="PANTHER" id="PTHR30572">
    <property type="entry name" value="MEMBRANE COMPONENT OF TRANSPORTER-RELATED"/>
    <property type="match status" value="1"/>
</dbReference>
<keyword evidence="5 6" id="KW-0472">Membrane</keyword>
<dbReference type="InterPro" id="IPR003838">
    <property type="entry name" value="ABC3_permease_C"/>
</dbReference>
<keyword evidence="10" id="KW-1185">Reference proteome</keyword>
<feature type="transmembrane region" description="Helical" evidence="6">
    <location>
        <begin position="344"/>
        <end position="369"/>
    </location>
</feature>
<feature type="domain" description="ABC3 transporter permease C-terminal" evidence="7">
    <location>
        <begin position="688"/>
        <end position="801"/>
    </location>
</feature>
<keyword evidence="2" id="KW-1003">Cell membrane</keyword>
<dbReference type="Pfam" id="PF02687">
    <property type="entry name" value="FtsX"/>
    <property type="match status" value="2"/>
</dbReference>
<accession>A0A1E5SYI1</accession>
<dbReference type="GO" id="GO:0005886">
    <property type="term" value="C:plasma membrane"/>
    <property type="evidence" value="ECO:0007669"/>
    <property type="project" value="UniProtKB-SubCell"/>
</dbReference>
<dbReference type="Proteomes" id="UP000095552">
    <property type="component" value="Unassembled WGS sequence"/>
</dbReference>
<dbReference type="STRING" id="1563681.BFP71_11900"/>
<organism evidence="9 10">
    <name type="scientific">Roseivirga misakiensis</name>
    <dbReference type="NCBI Taxonomy" id="1563681"/>
    <lineage>
        <taxon>Bacteria</taxon>
        <taxon>Pseudomonadati</taxon>
        <taxon>Bacteroidota</taxon>
        <taxon>Cytophagia</taxon>
        <taxon>Cytophagales</taxon>
        <taxon>Roseivirgaceae</taxon>
        <taxon>Roseivirga</taxon>
    </lineage>
</organism>
<evidence type="ECO:0000256" key="2">
    <source>
        <dbReference type="ARBA" id="ARBA00022475"/>
    </source>
</evidence>
<keyword evidence="4 6" id="KW-1133">Transmembrane helix</keyword>
<dbReference type="PANTHER" id="PTHR30572:SF18">
    <property type="entry name" value="ABC-TYPE MACROLIDE FAMILY EXPORT SYSTEM PERMEASE COMPONENT 2"/>
    <property type="match status" value="1"/>
</dbReference>
<feature type="transmembrane region" description="Helical" evidence="6">
    <location>
        <begin position="440"/>
        <end position="460"/>
    </location>
</feature>
<evidence type="ECO:0000256" key="4">
    <source>
        <dbReference type="ARBA" id="ARBA00022989"/>
    </source>
</evidence>
<comment type="caution">
    <text evidence="9">The sequence shown here is derived from an EMBL/GenBank/DDBJ whole genome shotgun (WGS) entry which is preliminary data.</text>
</comment>
<feature type="domain" description="ABC3 transporter permease C-terminal" evidence="7">
    <location>
        <begin position="301"/>
        <end position="418"/>
    </location>
</feature>
<evidence type="ECO:0000256" key="6">
    <source>
        <dbReference type="SAM" id="Phobius"/>
    </source>
</evidence>
<evidence type="ECO:0000256" key="1">
    <source>
        <dbReference type="ARBA" id="ARBA00004651"/>
    </source>
</evidence>